<gene>
    <name evidence="1" type="ORF">EYF80_029460</name>
</gene>
<dbReference type="AlphaFoldDB" id="A0A4Z2H4T1"/>
<dbReference type="Proteomes" id="UP000314294">
    <property type="component" value="Unassembled WGS sequence"/>
</dbReference>
<keyword evidence="2" id="KW-1185">Reference proteome</keyword>
<accession>A0A4Z2H4T1</accession>
<reference evidence="1 2" key="1">
    <citation type="submission" date="2019-03" db="EMBL/GenBank/DDBJ databases">
        <title>First draft genome of Liparis tanakae, snailfish: a comprehensive survey of snailfish specific genes.</title>
        <authorList>
            <person name="Kim W."/>
            <person name="Song I."/>
            <person name="Jeong J.-H."/>
            <person name="Kim D."/>
            <person name="Kim S."/>
            <person name="Ryu S."/>
            <person name="Song J.Y."/>
            <person name="Lee S.K."/>
        </authorList>
    </citation>
    <scope>NUCLEOTIDE SEQUENCE [LARGE SCALE GENOMIC DNA]</scope>
    <source>
        <tissue evidence="1">Muscle</tissue>
    </source>
</reference>
<name>A0A4Z2H4T1_9TELE</name>
<protein>
    <submittedName>
        <fullName evidence="1">Uncharacterized protein</fullName>
    </submittedName>
</protein>
<evidence type="ECO:0000313" key="2">
    <source>
        <dbReference type="Proteomes" id="UP000314294"/>
    </source>
</evidence>
<comment type="caution">
    <text evidence="1">The sequence shown here is derived from an EMBL/GenBank/DDBJ whole genome shotgun (WGS) entry which is preliminary data.</text>
</comment>
<evidence type="ECO:0000313" key="1">
    <source>
        <dbReference type="EMBL" id="TNN60295.1"/>
    </source>
</evidence>
<proteinExistence type="predicted"/>
<sequence length="230" mass="25730">MPRLNGSLPRRAAGSAQLFDQLCTHKPEEPYMSQEFATLKKLSSVATKENPLNALLELLLLALSSGLRLTELGTISLKTRQQRADRLRLPRRKWQRLVKDPIIHFTHVTAVERRLKQRDFDGVEFVVGFELGEQDLHEASVLDRPVRGDVEGPEVTVQDAPVLRMRRSAALIRRLEADGAVGDSRTAEADLSGDISKITAAVHIRASMKFHLRLEAVGRALETEQKTAIE</sequence>
<dbReference type="EMBL" id="SRLO01000336">
    <property type="protein sequence ID" value="TNN60295.1"/>
    <property type="molecule type" value="Genomic_DNA"/>
</dbReference>
<organism evidence="1 2">
    <name type="scientific">Liparis tanakae</name>
    <name type="common">Tanaka's snailfish</name>
    <dbReference type="NCBI Taxonomy" id="230148"/>
    <lineage>
        <taxon>Eukaryota</taxon>
        <taxon>Metazoa</taxon>
        <taxon>Chordata</taxon>
        <taxon>Craniata</taxon>
        <taxon>Vertebrata</taxon>
        <taxon>Euteleostomi</taxon>
        <taxon>Actinopterygii</taxon>
        <taxon>Neopterygii</taxon>
        <taxon>Teleostei</taxon>
        <taxon>Neoteleostei</taxon>
        <taxon>Acanthomorphata</taxon>
        <taxon>Eupercaria</taxon>
        <taxon>Perciformes</taxon>
        <taxon>Cottioidei</taxon>
        <taxon>Cottales</taxon>
        <taxon>Liparidae</taxon>
        <taxon>Liparis</taxon>
    </lineage>
</organism>